<dbReference type="AlphaFoldDB" id="A0A7W8IRL1"/>
<dbReference type="RefSeq" id="WP_183253157.1">
    <property type="nucleotide sequence ID" value="NZ_JACHEP010000006.1"/>
</dbReference>
<reference evidence="1 2" key="1">
    <citation type="submission" date="2020-08" db="EMBL/GenBank/DDBJ databases">
        <title>Genomic Encyclopedia of Type Strains, Phase IV (KMG-IV): sequencing the most valuable type-strain genomes for metagenomic binning, comparative biology and taxonomic classification.</title>
        <authorList>
            <person name="Goeker M."/>
        </authorList>
    </citation>
    <scope>NUCLEOTIDE SEQUENCE [LARGE SCALE GENOMIC DNA]</scope>
    <source>
        <strain evidence="1 2">DSM 16325</strain>
    </source>
</reference>
<gene>
    <name evidence="1" type="ORF">HNQ34_001526</name>
</gene>
<dbReference type="EMBL" id="JACHEP010000006">
    <property type="protein sequence ID" value="MBB5324429.1"/>
    <property type="molecule type" value="Genomic_DNA"/>
</dbReference>
<dbReference type="Pfam" id="PF06962">
    <property type="entry name" value="rRNA_methylase"/>
    <property type="match status" value="1"/>
</dbReference>
<evidence type="ECO:0000313" key="2">
    <source>
        <dbReference type="Proteomes" id="UP000520011"/>
    </source>
</evidence>
<dbReference type="SUPFAM" id="SSF53335">
    <property type="entry name" value="S-adenosyl-L-methionine-dependent methyltransferases"/>
    <property type="match status" value="1"/>
</dbReference>
<dbReference type="PANTHER" id="PTHR35276:SF1">
    <property type="entry name" value="TRNA (MNM(5)S(2)U34)-METHYLTRANSFERASE, CHLOROPLASTIC"/>
    <property type="match status" value="1"/>
</dbReference>
<dbReference type="GO" id="GO:0008168">
    <property type="term" value="F:methyltransferase activity"/>
    <property type="evidence" value="ECO:0007669"/>
    <property type="project" value="UniProtKB-KW"/>
</dbReference>
<dbReference type="GO" id="GO:0032259">
    <property type="term" value="P:methylation"/>
    <property type="evidence" value="ECO:0007669"/>
    <property type="project" value="UniProtKB-KW"/>
</dbReference>
<protein>
    <submittedName>
        <fullName evidence="1">16S rRNA C1402 N4-methylase RsmH</fullName>
    </submittedName>
</protein>
<comment type="caution">
    <text evidence="1">The sequence shown here is derived from an EMBL/GenBank/DDBJ whole genome shotgun (WGS) entry which is preliminary data.</text>
</comment>
<keyword evidence="1" id="KW-0808">Transferase</keyword>
<dbReference type="InterPro" id="IPR029063">
    <property type="entry name" value="SAM-dependent_MTases_sf"/>
</dbReference>
<proteinExistence type="predicted"/>
<dbReference type="PANTHER" id="PTHR35276">
    <property type="entry name" value="S-ADENOSYL-L-METHIONINE-DEPENDENT METHYLTRANSFERASES SUPERFAMILY PROTEIN"/>
    <property type="match status" value="1"/>
</dbReference>
<organism evidence="1 2">
    <name type="scientific">Anoxybacteroides tepidamans</name>
    <dbReference type="NCBI Taxonomy" id="265948"/>
    <lineage>
        <taxon>Bacteria</taxon>
        <taxon>Bacillati</taxon>
        <taxon>Bacillota</taxon>
        <taxon>Bacilli</taxon>
        <taxon>Bacillales</taxon>
        <taxon>Anoxybacillaceae</taxon>
        <taxon>Anoxybacteroides</taxon>
    </lineage>
</organism>
<accession>A0A7W8IRL1</accession>
<sequence>MKLTRILPFARILMDLAVQEGDIAVDATIGNGHDTLYLAKRVGKTGHVFGFDIQTEAIENTAKRLKEHDSFEQVTLFHASHDELIKKIPEHYHGKITGAIFNLGYLPGGDKRIVTKPDSTIRAVDQLLQIMAPEGIIVLVIYHGHPEGAVERDVLLEYVRTLDQQKAHVLRYEFINQINNPPFIVAIEKRSGVLINQ</sequence>
<name>A0A7W8IRL1_9BACL</name>
<keyword evidence="1" id="KW-0489">Methyltransferase</keyword>
<dbReference type="Gene3D" id="3.40.50.150">
    <property type="entry name" value="Vaccinia Virus protein VP39"/>
    <property type="match status" value="1"/>
</dbReference>
<evidence type="ECO:0000313" key="1">
    <source>
        <dbReference type="EMBL" id="MBB5324429.1"/>
    </source>
</evidence>
<dbReference type="InterPro" id="IPR010719">
    <property type="entry name" value="MnmM_MeTrfase"/>
</dbReference>
<dbReference type="Proteomes" id="UP000520011">
    <property type="component" value="Unassembled WGS sequence"/>
</dbReference>
<keyword evidence="2" id="KW-1185">Reference proteome</keyword>